<reference evidence="3" key="1">
    <citation type="submission" date="2016-12" db="EMBL/GenBank/DDBJ databases">
        <authorList>
            <person name="Meng X."/>
        </authorList>
    </citation>
    <scope>NUCLEOTIDE SEQUENCE [LARGE SCALE GENOMIC DNA]</scope>
    <source>
        <strain evidence="3">DSM 20732</strain>
    </source>
</reference>
<dbReference type="Proteomes" id="UP000185612">
    <property type="component" value="Unassembled WGS sequence"/>
</dbReference>
<organism evidence="2 3">
    <name type="scientific">Buchananella hordeovulneris</name>
    <dbReference type="NCBI Taxonomy" id="52770"/>
    <lineage>
        <taxon>Bacteria</taxon>
        <taxon>Bacillati</taxon>
        <taxon>Actinomycetota</taxon>
        <taxon>Actinomycetes</taxon>
        <taxon>Actinomycetales</taxon>
        <taxon>Actinomycetaceae</taxon>
        <taxon>Buchananella</taxon>
    </lineage>
</organism>
<evidence type="ECO:0000313" key="3">
    <source>
        <dbReference type="Proteomes" id="UP000185612"/>
    </source>
</evidence>
<feature type="transmembrane region" description="Helical" evidence="1">
    <location>
        <begin position="6"/>
        <end position="23"/>
    </location>
</feature>
<dbReference type="EMBL" id="MQVS01000004">
    <property type="protein sequence ID" value="OKL51893.1"/>
    <property type="molecule type" value="Genomic_DNA"/>
</dbReference>
<keyword evidence="1" id="KW-0472">Membrane</keyword>
<evidence type="ECO:0000313" key="2">
    <source>
        <dbReference type="EMBL" id="OKL51893.1"/>
    </source>
</evidence>
<feature type="transmembrane region" description="Helical" evidence="1">
    <location>
        <begin position="66"/>
        <end position="83"/>
    </location>
</feature>
<dbReference type="RefSeq" id="WP_073824016.1">
    <property type="nucleotide sequence ID" value="NZ_MQVS01000004.1"/>
</dbReference>
<accession>A0A1Q5PW96</accession>
<protein>
    <submittedName>
        <fullName evidence="2">Uncharacterized protein</fullName>
    </submittedName>
</protein>
<proteinExistence type="predicted"/>
<feature type="transmembrane region" description="Helical" evidence="1">
    <location>
        <begin position="35"/>
        <end position="54"/>
    </location>
</feature>
<dbReference type="AlphaFoldDB" id="A0A1Q5PW96"/>
<keyword evidence="1" id="KW-0812">Transmembrane</keyword>
<sequence>MWAFWLLYVAFGVVSAWAGYRLGQPGERGRKFFDLQGYQLPLFLGWLLLCGQVAFTWAELSLWHRTWYFCGGLALGAAAYWWARLRSRRPEARS</sequence>
<gene>
    <name evidence="2" type="ORF">BSZ40_05250</name>
</gene>
<keyword evidence="1" id="KW-1133">Transmembrane helix</keyword>
<name>A0A1Q5PW96_9ACTO</name>
<comment type="caution">
    <text evidence="2">The sequence shown here is derived from an EMBL/GenBank/DDBJ whole genome shotgun (WGS) entry which is preliminary data.</text>
</comment>
<evidence type="ECO:0000256" key="1">
    <source>
        <dbReference type="SAM" id="Phobius"/>
    </source>
</evidence>
<keyword evidence="3" id="KW-1185">Reference proteome</keyword>
<dbReference type="STRING" id="52770.BSZ40_05250"/>